<keyword evidence="3" id="KW-1185">Reference proteome</keyword>
<reference evidence="2" key="1">
    <citation type="submission" date="2020-08" db="EMBL/GenBank/DDBJ databases">
        <title>Multicomponent nature underlies the extraordinary mechanical properties of spider dragline silk.</title>
        <authorList>
            <person name="Kono N."/>
            <person name="Nakamura H."/>
            <person name="Mori M."/>
            <person name="Yoshida Y."/>
            <person name="Ohtoshi R."/>
            <person name="Malay A.D."/>
            <person name="Moran D.A.P."/>
            <person name="Tomita M."/>
            <person name="Numata K."/>
            <person name="Arakawa K."/>
        </authorList>
    </citation>
    <scope>NUCLEOTIDE SEQUENCE</scope>
</reference>
<dbReference type="Proteomes" id="UP000887013">
    <property type="component" value="Unassembled WGS sequence"/>
</dbReference>
<organism evidence="2 3">
    <name type="scientific">Nephila pilipes</name>
    <name type="common">Giant wood spider</name>
    <name type="synonym">Nephila maculata</name>
    <dbReference type="NCBI Taxonomy" id="299642"/>
    <lineage>
        <taxon>Eukaryota</taxon>
        <taxon>Metazoa</taxon>
        <taxon>Ecdysozoa</taxon>
        <taxon>Arthropoda</taxon>
        <taxon>Chelicerata</taxon>
        <taxon>Arachnida</taxon>
        <taxon>Araneae</taxon>
        <taxon>Araneomorphae</taxon>
        <taxon>Entelegynae</taxon>
        <taxon>Araneoidea</taxon>
        <taxon>Nephilidae</taxon>
        <taxon>Nephila</taxon>
    </lineage>
</organism>
<evidence type="ECO:0000313" key="3">
    <source>
        <dbReference type="Proteomes" id="UP000887013"/>
    </source>
</evidence>
<gene>
    <name evidence="2" type="ORF">NPIL_698801</name>
</gene>
<evidence type="ECO:0000256" key="1">
    <source>
        <dbReference type="SAM" id="MobiDB-lite"/>
    </source>
</evidence>
<dbReference type="OrthoDB" id="10310461at2759"/>
<proteinExistence type="predicted"/>
<feature type="region of interest" description="Disordered" evidence="1">
    <location>
        <begin position="35"/>
        <end position="58"/>
    </location>
</feature>
<dbReference type="EMBL" id="BMAW01071217">
    <property type="protein sequence ID" value="GFT77038.1"/>
    <property type="molecule type" value="Genomic_DNA"/>
</dbReference>
<comment type="caution">
    <text evidence="2">The sequence shown here is derived from an EMBL/GenBank/DDBJ whole genome shotgun (WGS) entry which is preliminary data.</text>
</comment>
<dbReference type="AlphaFoldDB" id="A0A8X6PL85"/>
<name>A0A8X6PL85_NEPPI</name>
<protein>
    <submittedName>
        <fullName evidence="2">Uncharacterized protein</fullName>
    </submittedName>
</protein>
<sequence length="96" mass="10534">MDIILWADGCVGGGQWRALCLSREQWRGDAFVQRAGSSRGNGFQGGSPPQDVNAPPHSGPRWISISWKLDDRAIREEPRGGQVGYSLLRVGEILMV</sequence>
<accession>A0A8X6PL85</accession>
<evidence type="ECO:0000313" key="2">
    <source>
        <dbReference type="EMBL" id="GFT77038.1"/>
    </source>
</evidence>